<dbReference type="EC" id="2.7.13.3" evidence="3"/>
<dbReference type="Proteomes" id="UP000199548">
    <property type="component" value="Unassembled WGS sequence"/>
</dbReference>
<keyword evidence="6" id="KW-0812">Transmembrane</keyword>
<evidence type="ECO:0000256" key="8">
    <source>
        <dbReference type="ARBA" id="ARBA00022989"/>
    </source>
</evidence>
<dbReference type="InterPro" id="IPR036097">
    <property type="entry name" value="HisK_dim/P_sf"/>
</dbReference>
<dbReference type="SMART" id="SM00387">
    <property type="entry name" value="HATPase_c"/>
    <property type="match status" value="1"/>
</dbReference>
<dbReference type="PRINTS" id="PR00344">
    <property type="entry name" value="BCTRLSENSOR"/>
</dbReference>
<keyword evidence="7 11" id="KW-0418">Kinase</keyword>
<evidence type="ECO:0000256" key="3">
    <source>
        <dbReference type="ARBA" id="ARBA00012438"/>
    </source>
</evidence>
<comment type="subcellular location">
    <subcellularLocation>
        <location evidence="2">Membrane</location>
    </subcellularLocation>
</comment>
<dbReference type="InterPro" id="IPR003594">
    <property type="entry name" value="HATPase_dom"/>
</dbReference>
<accession>A0A1I3SRZ0</accession>
<dbReference type="PROSITE" id="PS50109">
    <property type="entry name" value="HIS_KIN"/>
    <property type="match status" value="1"/>
</dbReference>
<evidence type="ECO:0000256" key="9">
    <source>
        <dbReference type="ARBA" id="ARBA00023136"/>
    </source>
</evidence>
<sequence length="463" mass="50436">MKNRKRSLRARLLLWLLVPMTAFSVVAGWLTHENARRTADLLQDAALLAAARVMAADVRWSGDDLVASVSPSTIQIVGTPQGDQVFYRVEIADGPVIAGTSDFPETRLTDSPHWYDAHVSQMPIRAVTLKRPMYDAGRIVDVVVSVGRTQIARDAMVASLWKPQLAYILGSIAAAMVLVYAGLTLELRPLERLARGLAAQPSQRRVRIDTTDVHAELHPLIAAFNACLDIIERQALTQRRFIADAAHQIRTPLTLLGIQLQYARRQHNLEDVRETLLAMHHSNRAMVSLINQLLMLAQAEAADYTAFEGEVVDVREVIARAIEKLALAARRRDIELVVSIASPLFVTGSETLLSEVLSNIVDNAIRYSPKGTQVAIDASQTGGSVSIQVLDGGPGIPAALRERAFEPFFRASDEEGSGLGLAIAREIVRAHRGTISLEDAPGGQGLLVKLTFPASEPPSQSLS</sequence>
<dbReference type="RefSeq" id="WP_091017533.1">
    <property type="nucleotide sequence ID" value="NZ_CP041745.1"/>
</dbReference>
<reference evidence="11 12" key="1">
    <citation type="submission" date="2016-10" db="EMBL/GenBank/DDBJ databases">
        <authorList>
            <person name="de Groot N.N."/>
        </authorList>
    </citation>
    <scope>NUCLEOTIDE SEQUENCE [LARGE SCALE GENOMIC DNA]</scope>
    <source>
        <strain evidence="11 12">LMG 23650</strain>
    </source>
</reference>
<evidence type="ECO:0000313" key="12">
    <source>
        <dbReference type="Proteomes" id="UP000199548"/>
    </source>
</evidence>
<dbReference type="InterPro" id="IPR036890">
    <property type="entry name" value="HATPase_C_sf"/>
</dbReference>
<keyword evidence="8" id="KW-1133">Transmembrane helix</keyword>
<evidence type="ECO:0000256" key="2">
    <source>
        <dbReference type="ARBA" id="ARBA00004370"/>
    </source>
</evidence>
<dbReference type="GO" id="GO:0005886">
    <property type="term" value="C:plasma membrane"/>
    <property type="evidence" value="ECO:0007669"/>
    <property type="project" value="TreeGrafter"/>
</dbReference>
<dbReference type="SUPFAM" id="SSF47384">
    <property type="entry name" value="Homodimeric domain of signal transducing histidine kinase"/>
    <property type="match status" value="1"/>
</dbReference>
<feature type="domain" description="Histidine kinase" evidence="10">
    <location>
        <begin position="244"/>
        <end position="456"/>
    </location>
</feature>
<dbReference type="PANTHER" id="PTHR45436:SF1">
    <property type="entry name" value="SENSOR PROTEIN QSEC"/>
    <property type="match status" value="1"/>
</dbReference>
<dbReference type="SUPFAM" id="SSF55874">
    <property type="entry name" value="ATPase domain of HSP90 chaperone/DNA topoisomerase II/histidine kinase"/>
    <property type="match status" value="1"/>
</dbReference>
<dbReference type="Pfam" id="PF00512">
    <property type="entry name" value="HisKA"/>
    <property type="match status" value="1"/>
</dbReference>
<keyword evidence="12" id="KW-1185">Reference proteome</keyword>
<dbReference type="OrthoDB" id="8554694at2"/>
<dbReference type="STRING" id="420953.SAMN05192543_108315"/>
<keyword evidence="5" id="KW-0808">Transferase</keyword>
<gene>
    <name evidence="11" type="ORF">SAMN05192543_108315</name>
</gene>
<dbReference type="Gene3D" id="3.30.565.10">
    <property type="entry name" value="Histidine kinase-like ATPase, C-terminal domain"/>
    <property type="match status" value="1"/>
</dbReference>
<dbReference type="Pfam" id="PF08521">
    <property type="entry name" value="2CSK_N"/>
    <property type="match status" value="1"/>
</dbReference>
<dbReference type="SMART" id="SM00388">
    <property type="entry name" value="HisKA"/>
    <property type="match status" value="1"/>
</dbReference>
<evidence type="ECO:0000256" key="1">
    <source>
        <dbReference type="ARBA" id="ARBA00000085"/>
    </source>
</evidence>
<comment type="catalytic activity">
    <reaction evidence="1">
        <text>ATP + protein L-histidine = ADP + protein N-phospho-L-histidine.</text>
        <dbReference type="EC" id="2.7.13.3"/>
    </reaction>
</comment>
<keyword evidence="4" id="KW-0597">Phosphoprotein</keyword>
<dbReference type="InterPro" id="IPR003661">
    <property type="entry name" value="HisK_dim/P_dom"/>
</dbReference>
<dbReference type="CDD" id="cd00075">
    <property type="entry name" value="HATPase"/>
    <property type="match status" value="1"/>
</dbReference>
<protein>
    <recommendedName>
        <fullName evidence="3">histidine kinase</fullName>
        <ecNumber evidence="3">2.7.13.3</ecNumber>
    </recommendedName>
</protein>
<evidence type="ECO:0000256" key="7">
    <source>
        <dbReference type="ARBA" id="ARBA00022777"/>
    </source>
</evidence>
<evidence type="ECO:0000256" key="6">
    <source>
        <dbReference type="ARBA" id="ARBA00022692"/>
    </source>
</evidence>
<dbReference type="InterPro" id="IPR005467">
    <property type="entry name" value="His_kinase_dom"/>
</dbReference>
<dbReference type="EMBL" id="FOQU01000008">
    <property type="protein sequence ID" value="SFJ60579.1"/>
    <property type="molecule type" value="Genomic_DNA"/>
</dbReference>
<keyword evidence="9" id="KW-0472">Membrane</keyword>
<evidence type="ECO:0000256" key="4">
    <source>
        <dbReference type="ARBA" id="ARBA00022553"/>
    </source>
</evidence>
<dbReference type="InterPro" id="IPR013727">
    <property type="entry name" value="2CSK_N"/>
</dbReference>
<dbReference type="AlphaFoldDB" id="A0A1I3SRZ0"/>
<dbReference type="PANTHER" id="PTHR45436">
    <property type="entry name" value="SENSOR HISTIDINE KINASE YKOH"/>
    <property type="match status" value="1"/>
</dbReference>
<proteinExistence type="predicted"/>
<name>A0A1I3SRZ0_9BURK</name>
<evidence type="ECO:0000259" key="10">
    <source>
        <dbReference type="PROSITE" id="PS50109"/>
    </source>
</evidence>
<dbReference type="InterPro" id="IPR004358">
    <property type="entry name" value="Sig_transdc_His_kin-like_C"/>
</dbReference>
<organism evidence="11 12">
    <name type="scientific">Paraburkholderia megapolitana</name>
    <dbReference type="NCBI Taxonomy" id="420953"/>
    <lineage>
        <taxon>Bacteria</taxon>
        <taxon>Pseudomonadati</taxon>
        <taxon>Pseudomonadota</taxon>
        <taxon>Betaproteobacteria</taxon>
        <taxon>Burkholderiales</taxon>
        <taxon>Burkholderiaceae</taxon>
        <taxon>Paraburkholderia</taxon>
    </lineage>
</organism>
<dbReference type="CDD" id="cd00082">
    <property type="entry name" value="HisKA"/>
    <property type="match status" value="1"/>
</dbReference>
<dbReference type="InterPro" id="IPR050428">
    <property type="entry name" value="TCS_sensor_his_kinase"/>
</dbReference>
<evidence type="ECO:0000256" key="5">
    <source>
        <dbReference type="ARBA" id="ARBA00022679"/>
    </source>
</evidence>
<dbReference type="Gene3D" id="1.10.287.130">
    <property type="match status" value="1"/>
</dbReference>
<dbReference type="GO" id="GO:0000155">
    <property type="term" value="F:phosphorelay sensor kinase activity"/>
    <property type="evidence" value="ECO:0007669"/>
    <property type="project" value="InterPro"/>
</dbReference>
<dbReference type="Pfam" id="PF02518">
    <property type="entry name" value="HATPase_c"/>
    <property type="match status" value="1"/>
</dbReference>
<evidence type="ECO:0000313" key="11">
    <source>
        <dbReference type="EMBL" id="SFJ60579.1"/>
    </source>
</evidence>